<evidence type="ECO:0008006" key="14">
    <source>
        <dbReference type="Google" id="ProtNLM"/>
    </source>
</evidence>
<evidence type="ECO:0000259" key="11">
    <source>
        <dbReference type="PROSITE" id="PS51181"/>
    </source>
</evidence>
<evidence type="ECO:0000256" key="3">
    <source>
        <dbReference type="ARBA" id="ARBA00007881"/>
    </source>
</evidence>
<keyword evidence="6" id="KW-0904">Protein phosphatase</keyword>
<dbReference type="GO" id="GO:0004725">
    <property type="term" value="F:protein tyrosine phosphatase activity"/>
    <property type="evidence" value="ECO:0007669"/>
    <property type="project" value="TreeGrafter"/>
</dbReference>
<evidence type="ECO:0000256" key="2">
    <source>
        <dbReference type="ARBA" id="ARBA00004496"/>
    </source>
</evidence>
<evidence type="ECO:0000313" key="13">
    <source>
        <dbReference type="Proteomes" id="UP001432027"/>
    </source>
</evidence>
<protein>
    <recommendedName>
        <fullName evidence="14">Phosphatidylinositol-3,4,5-trisphosphate 3-phosphatase</fullName>
    </recommendedName>
</protein>
<feature type="region of interest" description="Disordered" evidence="9">
    <location>
        <begin position="742"/>
        <end position="761"/>
    </location>
</feature>
<evidence type="ECO:0000256" key="5">
    <source>
        <dbReference type="ARBA" id="ARBA00022801"/>
    </source>
</evidence>
<feature type="non-terminal residue" evidence="12">
    <location>
        <position position="1"/>
    </location>
</feature>
<feature type="compositionally biased region" description="Basic and acidic residues" evidence="9">
    <location>
        <begin position="506"/>
        <end position="529"/>
    </location>
</feature>
<dbReference type="Proteomes" id="UP001432027">
    <property type="component" value="Unassembled WGS sequence"/>
</dbReference>
<gene>
    <name evidence="12" type="ORF">PENTCL1PPCAC_18046</name>
</gene>
<keyword evidence="13" id="KW-1185">Reference proteome</keyword>
<dbReference type="GO" id="GO:0005634">
    <property type="term" value="C:nucleus"/>
    <property type="evidence" value="ECO:0007669"/>
    <property type="project" value="TreeGrafter"/>
</dbReference>
<feature type="compositionally biased region" description="Basic and acidic residues" evidence="9">
    <location>
        <begin position="675"/>
        <end position="693"/>
    </location>
</feature>
<evidence type="ECO:0000259" key="10">
    <source>
        <dbReference type="PROSITE" id="PS50056"/>
    </source>
</evidence>
<dbReference type="SMART" id="SM01326">
    <property type="entry name" value="PTEN_C2"/>
    <property type="match status" value="1"/>
</dbReference>
<feature type="domain" description="Phosphatase tensin-type" evidence="11">
    <location>
        <begin position="111"/>
        <end position="282"/>
    </location>
</feature>
<proteinExistence type="inferred from homology"/>
<dbReference type="GO" id="GO:0005829">
    <property type="term" value="C:cytosol"/>
    <property type="evidence" value="ECO:0007669"/>
    <property type="project" value="TreeGrafter"/>
</dbReference>
<name>A0AAV5TNI6_9BILA</name>
<dbReference type="GO" id="GO:0051896">
    <property type="term" value="P:regulation of phosphatidylinositol 3-kinase/protein kinase B signal transduction"/>
    <property type="evidence" value="ECO:0007669"/>
    <property type="project" value="TreeGrafter"/>
</dbReference>
<organism evidence="12 13">
    <name type="scientific">Pristionchus entomophagus</name>
    <dbReference type="NCBI Taxonomy" id="358040"/>
    <lineage>
        <taxon>Eukaryota</taxon>
        <taxon>Metazoa</taxon>
        <taxon>Ecdysozoa</taxon>
        <taxon>Nematoda</taxon>
        <taxon>Chromadorea</taxon>
        <taxon>Rhabditida</taxon>
        <taxon>Rhabditina</taxon>
        <taxon>Diplogasteromorpha</taxon>
        <taxon>Diplogasteroidea</taxon>
        <taxon>Neodiplogasteridae</taxon>
        <taxon>Pristionchus</taxon>
    </lineage>
</organism>
<dbReference type="PROSITE" id="PS51181">
    <property type="entry name" value="PPASE_TENSIN"/>
    <property type="match status" value="1"/>
</dbReference>
<comment type="caution">
    <text evidence="12">The sequence shown here is derived from an EMBL/GenBank/DDBJ whole genome shotgun (WGS) entry which is preliminary data.</text>
</comment>
<dbReference type="InterPro" id="IPR000387">
    <property type="entry name" value="Tyr_Pase_dom"/>
</dbReference>
<dbReference type="GO" id="GO:0043005">
    <property type="term" value="C:neuron projection"/>
    <property type="evidence" value="ECO:0007669"/>
    <property type="project" value="UniProtKB-SubCell"/>
</dbReference>
<comment type="subcellular location">
    <subcellularLocation>
        <location evidence="1">Cell projection</location>
        <location evidence="1">Neuron projection</location>
    </subcellularLocation>
    <subcellularLocation>
        <location evidence="2">Cytoplasm</location>
    </subcellularLocation>
</comment>
<dbReference type="CDD" id="cd14509">
    <property type="entry name" value="PTP_PTEN"/>
    <property type="match status" value="1"/>
</dbReference>
<dbReference type="PROSITE" id="PS50056">
    <property type="entry name" value="TYR_PHOSPHATASE_2"/>
    <property type="match status" value="1"/>
</dbReference>
<dbReference type="GO" id="GO:0046856">
    <property type="term" value="P:phosphatidylinositol dephosphorylation"/>
    <property type="evidence" value="ECO:0007669"/>
    <property type="project" value="TreeGrafter"/>
</dbReference>
<evidence type="ECO:0000256" key="8">
    <source>
        <dbReference type="ARBA" id="ARBA00023273"/>
    </source>
</evidence>
<dbReference type="GO" id="GO:0050793">
    <property type="term" value="P:regulation of developmental process"/>
    <property type="evidence" value="ECO:0007669"/>
    <property type="project" value="UniProtKB-ARBA"/>
</dbReference>
<keyword evidence="4" id="KW-0963">Cytoplasm</keyword>
<evidence type="ECO:0000256" key="6">
    <source>
        <dbReference type="ARBA" id="ARBA00022912"/>
    </source>
</evidence>
<dbReference type="InterPro" id="IPR014020">
    <property type="entry name" value="Tensin_C2-dom"/>
</dbReference>
<dbReference type="EMBL" id="BTSX01000004">
    <property type="protein sequence ID" value="GMS95871.1"/>
    <property type="molecule type" value="Genomic_DNA"/>
</dbReference>
<dbReference type="GO" id="GO:0008285">
    <property type="term" value="P:negative regulation of cell population proliferation"/>
    <property type="evidence" value="ECO:0007669"/>
    <property type="project" value="TreeGrafter"/>
</dbReference>
<sequence>VVLLWIIVDGWCKRRSVGVLGVSVLPLMKPLPLALSTDDPSTTHPSTMSGSSMEGPSSSGGSVEMQGGDQSSRDDGLYPSLQPILPHSSVPATASDLICNPLRTMVSQNRRRYHDDGFNLDLTYITDRIIAMGYPADTKEAIYRNSMESTVQFLEYYHKGHYKVFNLRGQYVYDTKKFHDRVLSFEMVDHHPPRLEIMAPFCREVHDYLNADPRNIVAVHCKAGKGRTGVMICAYLCYISFYKLPRQNMDYYSIVRTHNNKGVTIPSQRRYVYYFSHLREKGLNYIPLRCELVGIFMERPPKQSSFPVKKGLEVRVVNGDVTVFEGKPICLSKEEWEEEEKVWGSAVSKGEDSYDEKTGEGQCLSRRAYGWEVPADKRVFLEGDVRLEVHSVKPLKNKIGHCWFNTMFTCKTFCGGAYIHGDEAFPYPPGGTTISEGTSSSERTKSGSASLPSSPPSTPKMGSGSLSGRRAPSFDARKTSRTPRLSTVMKKFADGVSYRNSSDVSVSEKEEKKEREKGEKGRQGRYDTNADRQSVATPFTVVAPPGLDAHCPQSSLKLIYGNSEKEPPRERIEKMVMHAHTHNMVCDSYNERRLSVQQEGTPVESAPIGRPAANGPYAIMKKEDEHVTVFSVLEMDKACKNKELDAGFKVIVVTRCLSDKESDVRLAHKFLEVTREKQAQRDEKKREKVEARQRRLQSGGGRGSDEGADSVCASHKEFGDPRQEDPFLKKYFYRQRADSVSRYPSHNHRCPLVKYSSPQVE</sequence>
<dbReference type="InterPro" id="IPR057023">
    <property type="entry name" value="PTP-SAK"/>
</dbReference>
<feature type="compositionally biased region" description="Low complexity" evidence="9">
    <location>
        <begin position="36"/>
        <end position="62"/>
    </location>
</feature>
<dbReference type="InterPro" id="IPR045101">
    <property type="entry name" value="PTP_PTEN"/>
</dbReference>
<dbReference type="Pfam" id="PF22784">
    <property type="entry name" value="PTP-SAK"/>
    <property type="match status" value="1"/>
</dbReference>
<dbReference type="AlphaFoldDB" id="A0AAV5TNI6"/>
<accession>A0AAV5TNI6</accession>
<evidence type="ECO:0000256" key="7">
    <source>
        <dbReference type="ARBA" id="ARBA00023098"/>
    </source>
</evidence>
<evidence type="ECO:0000313" key="12">
    <source>
        <dbReference type="EMBL" id="GMS95871.1"/>
    </source>
</evidence>
<keyword evidence="7" id="KW-0443">Lipid metabolism</keyword>
<feature type="compositionally biased region" description="Basic and acidic residues" evidence="9">
    <location>
        <begin position="714"/>
        <end position="723"/>
    </location>
</feature>
<feature type="region of interest" description="Disordered" evidence="9">
    <location>
        <begin position="675"/>
        <end position="723"/>
    </location>
</feature>
<feature type="domain" description="Tyrosine specific protein phosphatases" evidence="10">
    <location>
        <begin position="199"/>
        <end position="270"/>
    </location>
</feature>
<dbReference type="InterPro" id="IPR016130">
    <property type="entry name" value="Tyr_Pase_AS"/>
</dbReference>
<dbReference type="InterPro" id="IPR003595">
    <property type="entry name" value="Tyr_Pase_cat"/>
</dbReference>
<dbReference type="PANTHER" id="PTHR12305">
    <property type="entry name" value="PHOSPHATASE WITH HOMOLOGY TO TENSIN"/>
    <property type="match status" value="1"/>
</dbReference>
<dbReference type="GO" id="GO:0005886">
    <property type="term" value="C:plasma membrane"/>
    <property type="evidence" value="ECO:0007669"/>
    <property type="project" value="TreeGrafter"/>
</dbReference>
<feature type="compositionally biased region" description="Low complexity" evidence="9">
    <location>
        <begin position="430"/>
        <end position="452"/>
    </location>
</feature>
<evidence type="ECO:0000256" key="9">
    <source>
        <dbReference type="SAM" id="MobiDB-lite"/>
    </source>
</evidence>
<comment type="similarity">
    <text evidence="3">Belongs to the PTEN phosphatase protein family.</text>
</comment>
<dbReference type="InterPro" id="IPR029021">
    <property type="entry name" value="Prot-tyrosine_phosphatase-like"/>
</dbReference>
<dbReference type="PANTHER" id="PTHR12305:SF81">
    <property type="entry name" value="PHOSPHATIDYLINOSITOL 3,4,5-TRISPHOSPHATE 3-PHOSPHATASE AND DUAL-SPECIFICITY PROTEIN PHOSPHATASE PTEN"/>
    <property type="match status" value="1"/>
</dbReference>
<reference evidence="12" key="1">
    <citation type="submission" date="2023-10" db="EMBL/GenBank/DDBJ databases">
        <title>Genome assembly of Pristionchus species.</title>
        <authorList>
            <person name="Yoshida K."/>
            <person name="Sommer R.J."/>
        </authorList>
    </citation>
    <scope>NUCLEOTIDE SEQUENCE</scope>
    <source>
        <strain evidence="12">RS0144</strain>
    </source>
</reference>
<dbReference type="SMART" id="SM00404">
    <property type="entry name" value="PTPc_motif"/>
    <property type="match status" value="1"/>
</dbReference>
<dbReference type="GO" id="GO:0043491">
    <property type="term" value="P:phosphatidylinositol 3-kinase/protein kinase B signal transduction"/>
    <property type="evidence" value="ECO:0007669"/>
    <property type="project" value="TreeGrafter"/>
</dbReference>
<evidence type="ECO:0000256" key="1">
    <source>
        <dbReference type="ARBA" id="ARBA00004487"/>
    </source>
</evidence>
<dbReference type="InterPro" id="IPR029023">
    <property type="entry name" value="Tensin_phosphatase"/>
</dbReference>
<dbReference type="Gene3D" id="3.90.190.10">
    <property type="entry name" value="Protein tyrosine phosphatase superfamily"/>
    <property type="match status" value="1"/>
</dbReference>
<dbReference type="GO" id="GO:0016314">
    <property type="term" value="F:phosphatidylinositol-3,4,5-trisphosphate 3-phosphatase activity"/>
    <property type="evidence" value="ECO:0007669"/>
    <property type="project" value="TreeGrafter"/>
</dbReference>
<keyword evidence="5" id="KW-0378">Hydrolase</keyword>
<feature type="region of interest" description="Disordered" evidence="9">
    <location>
        <begin position="429"/>
        <end position="529"/>
    </location>
</feature>
<dbReference type="GO" id="GO:0048870">
    <property type="term" value="P:cell motility"/>
    <property type="evidence" value="ECO:0007669"/>
    <property type="project" value="TreeGrafter"/>
</dbReference>
<keyword evidence="8" id="KW-0966">Cell projection</keyword>
<feature type="region of interest" description="Disordered" evidence="9">
    <location>
        <begin position="34"/>
        <end position="78"/>
    </location>
</feature>
<dbReference type="SUPFAM" id="SSF52799">
    <property type="entry name" value="(Phosphotyrosine protein) phosphatases II"/>
    <property type="match status" value="1"/>
</dbReference>
<dbReference type="InterPro" id="IPR051281">
    <property type="entry name" value="Dual-spec_lipid-protein_phosph"/>
</dbReference>
<evidence type="ECO:0000256" key="4">
    <source>
        <dbReference type="ARBA" id="ARBA00022490"/>
    </source>
</evidence>
<dbReference type="PROSITE" id="PS00383">
    <property type="entry name" value="TYR_PHOSPHATASE_1"/>
    <property type="match status" value="1"/>
</dbReference>